<accession>A0A7S9L0Z9</accession>
<sequence>MVYKIVVSPRAQKEIENAIDYYALYSINAPLNFALALKEAYATLETAPLVRVRYKNIRALKIRNFPYALYFTIDEDEKKIRVLSCFHNKRHPNKRP</sequence>
<dbReference type="KEGG" id="pex:IZT61_04065"/>
<dbReference type="Pfam" id="PF05016">
    <property type="entry name" value="ParE_toxin"/>
    <property type="match status" value="1"/>
</dbReference>
<organism evidence="2 3">
    <name type="scientific">Pedobacter endophyticus</name>
    <dbReference type="NCBI Taxonomy" id="2789740"/>
    <lineage>
        <taxon>Bacteria</taxon>
        <taxon>Pseudomonadati</taxon>
        <taxon>Bacteroidota</taxon>
        <taxon>Sphingobacteriia</taxon>
        <taxon>Sphingobacteriales</taxon>
        <taxon>Sphingobacteriaceae</taxon>
        <taxon>Pedobacter</taxon>
    </lineage>
</organism>
<dbReference type="InterPro" id="IPR007712">
    <property type="entry name" value="RelE/ParE_toxin"/>
</dbReference>
<protein>
    <submittedName>
        <fullName evidence="2">Type II toxin-antitoxin system RelE/ParE family toxin</fullName>
    </submittedName>
</protein>
<dbReference type="AlphaFoldDB" id="A0A7S9L0Z9"/>
<gene>
    <name evidence="2" type="ORF">IZT61_04065</name>
</gene>
<reference evidence="2 3" key="1">
    <citation type="submission" date="2020-11" db="EMBL/GenBank/DDBJ databases">
        <title>Pedobacter endophytica, an endophytic bacteria isolated form Carex pumila.</title>
        <authorList>
            <person name="Peng Y."/>
            <person name="Jiang L."/>
            <person name="Lee J."/>
        </authorList>
    </citation>
    <scope>NUCLEOTIDE SEQUENCE [LARGE SCALE GENOMIC DNA]</scope>
    <source>
        <strain evidence="2 3">JBR3-12</strain>
    </source>
</reference>
<dbReference type="RefSeq" id="WP_196099921.1">
    <property type="nucleotide sequence ID" value="NZ_CP064939.1"/>
</dbReference>
<dbReference type="EMBL" id="CP064939">
    <property type="protein sequence ID" value="QPH40467.1"/>
    <property type="molecule type" value="Genomic_DNA"/>
</dbReference>
<evidence type="ECO:0000313" key="2">
    <source>
        <dbReference type="EMBL" id="QPH40467.1"/>
    </source>
</evidence>
<evidence type="ECO:0000256" key="1">
    <source>
        <dbReference type="ARBA" id="ARBA00022649"/>
    </source>
</evidence>
<dbReference type="Proteomes" id="UP000594759">
    <property type="component" value="Chromosome"/>
</dbReference>
<dbReference type="Gene3D" id="3.30.2310.20">
    <property type="entry name" value="RelE-like"/>
    <property type="match status" value="1"/>
</dbReference>
<keyword evidence="3" id="KW-1185">Reference proteome</keyword>
<evidence type="ECO:0000313" key="3">
    <source>
        <dbReference type="Proteomes" id="UP000594759"/>
    </source>
</evidence>
<keyword evidence="1" id="KW-1277">Toxin-antitoxin system</keyword>
<dbReference type="InterPro" id="IPR035093">
    <property type="entry name" value="RelE/ParE_toxin_dom_sf"/>
</dbReference>
<dbReference type="SUPFAM" id="SSF143011">
    <property type="entry name" value="RelE-like"/>
    <property type="match status" value="1"/>
</dbReference>
<name>A0A7S9L0Z9_9SPHI</name>
<proteinExistence type="predicted"/>